<dbReference type="GO" id="GO:0005886">
    <property type="term" value="C:plasma membrane"/>
    <property type="evidence" value="ECO:0007669"/>
    <property type="project" value="TreeGrafter"/>
</dbReference>
<sequence>MSASTIQISFITPADLTRFEGIFKQNVSSLQDRISGAAVRNVLTQSGLPSSALADLWDLSDIDHQGTLSFPEFALAMFLTQTKLSGKPMPTTLPDNVRSEIQAANRTLQQMFTASHYNALVPAAPIAQAPQNGAMMPSYNVAPLSQYGPPQPSYSTGLVPRGVPHTTTPGPAPAIGHDTANSHWVITTAERQKYNQIFRQWDKDGTQFLSGQQAREVFSQSGLNQRDLMRVWSLADVHNHGKLNIDEFAVAMHLIFKKLSGVELPGQLPDTLLPKSTRDLSDSVSALKDSILTDVVTKKVQPGGGPNHLAPSFLLESDPVLASAYSALGATEFTRSASNAPSSESAASSSRRFKDQDDTPAYVSKSRYKSRFNAQNPARALTAADLEALRKKIKEKRIVLDALKERAQGRSGSSSTTRGAAGHRIAELKSKIRSAHSALLAEPDGMAIAAHRDQVGDDLVSALEERKRLQRDLQDLIYLLPTRLAEGRTLAGQIEELSKRAGADRTPTASALGSPSSRQDAISQRAAALLAERMQSITGKSYGSSTASPASPQSRSGNPEVEQERARIEGRFTQIEATLRQWRDYMNQQERQQRLDASSMAWPDTTTLERLIRTYKGERTAREMWQGSVGIKSEEVRLLVEELEQQHPLPARSNTTAACSSPLSVHSPAPSSTSYKPTSTADLAARFDRALGLGSPGKREPVPYTPTPPPAAYPVQETPRSEPHAEPTPQYQETGPSAEDRDRQIREAADREVQDRIRKARERFNQPAAQAPAANSPFSATNPYYQASTPAKIPASVAPTSEAPSTDAFDNIFATEPVAAEPGPAERSTPTQESESWSYAHQETSAEPAAEPTTHSYEPAAPAESHEAYDYSYDQYQPQSTDYTSNALNVTTAPETETVAPEAVAYSQEPSAYAATESQPSWGQAFTNSLEKDWDDSSSSAFSSDDEDQGAGADSSLEAYNGTNYRDARLTTAAATSTSIPAPMDSTFEVKKTADAAFGIPVEPQGVDPGFDYGYDSDSSIIQEGGLSALLARMITNKMKAMEAHDSMDAPPPPPLPSTQQQQQQSEQTAE</sequence>
<evidence type="ECO:0000256" key="11">
    <source>
        <dbReference type="SAM" id="MobiDB-lite"/>
    </source>
</evidence>
<evidence type="ECO:0000256" key="8">
    <source>
        <dbReference type="ARBA" id="ARBA00023054"/>
    </source>
</evidence>
<feature type="compositionally biased region" description="Low complexity" evidence="11">
    <location>
        <begin position="1058"/>
        <end position="1071"/>
    </location>
</feature>
<feature type="region of interest" description="Disordered" evidence="11">
    <location>
        <begin position="336"/>
        <end position="369"/>
    </location>
</feature>
<dbReference type="SMART" id="SM00027">
    <property type="entry name" value="EH"/>
    <property type="match status" value="2"/>
</dbReference>
<feature type="compositionally biased region" description="Low complexity" evidence="11">
    <location>
        <begin position="336"/>
        <end position="350"/>
    </location>
</feature>
<evidence type="ECO:0000256" key="4">
    <source>
        <dbReference type="ARBA" id="ARBA00009351"/>
    </source>
</evidence>
<reference evidence="15" key="1">
    <citation type="journal article" date="2018" name="Nat. Microbiol.">
        <title>Leveraging single-cell genomics to expand the fungal tree of life.</title>
        <authorList>
            <person name="Ahrendt S.R."/>
            <person name="Quandt C.A."/>
            <person name="Ciobanu D."/>
            <person name="Clum A."/>
            <person name="Salamov A."/>
            <person name="Andreopoulos B."/>
            <person name="Cheng J.F."/>
            <person name="Woyke T."/>
            <person name="Pelin A."/>
            <person name="Henrissat B."/>
            <person name="Reynolds N.K."/>
            <person name="Benny G.L."/>
            <person name="Smith M.E."/>
            <person name="James T.Y."/>
            <person name="Grigoriev I.V."/>
        </authorList>
    </citation>
    <scope>NUCLEOTIDE SEQUENCE [LARGE SCALE GENOMIC DNA]</scope>
    <source>
        <strain evidence="15">RSA 468</strain>
    </source>
</reference>
<feature type="domain" description="EF-hand" evidence="13">
    <location>
        <begin position="189"/>
        <end position="224"/>
    </location>
</feature>
<evidence type="ECO:0000259" key="13">
    <source>
        <dbReference type="PROSITE" id="PS50222"/>
    </source>
</evidence>
<evidence type="ECO:0000256" key="10">
    <source>
        <dbReference type="ARBA" id="ARBA00023212"/>
    </source>
</evidence>
<evidence type="ECO:0000256" key="1">
    <source>
        <dbReference type="ARBA" id="ARBA00004125"/>
    </source>
</evidence>
<dbReference type="OrthoDB" id="1716625at2759"/>
<evidence type="ECO:0000256" key="9">
    <source>
        <dbReference type="ARBA" id="ARBA00023136"/>
    </source>
</evidence>
<dbReference type="STRING" id="215637.A0A4P9ZVS4"/>
<dbReference type="InterPro" id="IPR000261">
    <property type="entry name" value="EH_dom"/>
</dbReference>
<dbReference type="Proteomes" id="UP000268162">
    <property type="component" value="Unassembled WGS sequence"/>
</dbReference>
<evidence type="ECO:0000313" key="14">
    <source>
        <dbReference type="EMBL" id="RKP37693.1"/>
    </source>
</evidence>
<feature type="compositionally biased region" description="Low complexity" evidence="11">
    <location>
        <begin position="765"/>
        <end position="780"/>
    </location>
</feature>
<evidence type="ECO:0000256" key="6">
    <source>
        <dbReference type="ARBA" id="ARBA00022583"/>
    </source>
</evidence>
<feature type="domain" description="EH" evidence="12">
    <location>
        <begin position="15"/>
        <end position="104"/>
    </location>
</feature>
<organism evidence="14 15">
    <name type="scientific">Dimargaris cristalligena</name>
    <dbReference type="NCBI Taxonomy" id="215637"/>
    <lineage>
        <taxon>Eukaryota</taxon>
        <taxon>Fungi</taxon>
        <taxon>Fungi incertae sedis</taxon>
        <taxon>Zoopagomycota</taxon>
        <taxon>Kickxellomycotina</taxon>
        <taxon>Dimargaritomycetes</taxon>
        <taxon>Dimargaritales</taxon>
        <taxon>Dimargaritaceae</taxon>
        <taxon>Dimargaris</taxon>
    </lineage>
</organism>
<dbReference type="SUPFAM" id="SSF47473">
    <property type="entry name" value="EF-hand"/>
    <property type="match status" value="2"/>
</dbReference>
<evidence type="ECO:0000256" key="7">
    <source>
        <dbReference type="ARBA" id="ARBA00022737"/>
    </source>
</evidence>
<keyword evidence="5" id="KW-0963">Cytoplasm</keyword>
<keyword evidence="10" id="KW-0206">Cytoskeleton</keyword>
<comment type="subcellular location">
    <subcellularLocation>
        <location evidence="3">Cell membrane</location>
        <topology evidence="3">Peripheral membrane protein</topology>
        <orientation evidence="3">Cytoplasmic side</orientation>
    </subcellularLocation>
    <subcellularLocation>
        <location evidence="2">Cytoplasm</location>
        <location evidence="2">Cytoskeleton</location>
        <location evidence="2">Actin patch</location>
    </subcellularLocation>
    <subcellularLocation>
        <location evidence="1">Endosome membrane</location>
        <topology evidence="1">Peripheral membrane protein</topology>
        <orientation evidence="1">Cytoplasmic side</orientation>
    </subcellularLocation>
</comment>
<feature type="region of interest" description="Disordered" evidence="11">
    <location>
        <begin position="691"/>
        <end position="786"/>
    </location>
</feature>
<protein>
    <recommendedName>
        <fullName evidence="16">Actin cytoskeleton-regulatory complex protein PAN1</fullName>
    </recommendedName>
</protein>
<feature type="region of interest" description="Disordered" evidence="11">
    <location>
        <begin position="539"/>
        <end position="565"/>
    </location>
</feature>
<dbReference type="PANTHER" id="PTHR11216:SF173">
    <property type="entry name" value="ACTIN CYTOSKELETON-REGULATORY COMPLEX PROTEIN PAN1"/>
    <property type="match status" value="1"/>
</dbReference>
<keyword evidence="15" id="KW-1185">Reference proteome</keyword>
<feature type="domain" description="EH" evidence="12">
    <location>
        <begin position="190"/>
        <end position="279"/>
    </location>
</feature>
<evidence type="ECO:0000259" key="12">
    <source>
        <dbReference type="PROSITE" id="PS50031"/>
    </source>
</evidence>
<dbReference type="SMART" id="SM00054">
    <property type="entry name" value="EFh"/>
    <property type="match status" value="3"/>
</dbReference>
<feature type="compositionally biased region" description="Low complexity" evidence="11">
    <location>
        <begin position="870"/>
        <end position="905"/>
    </location>
</feature>
<keyword evidence="6" id="KW-0254">Endocytosis</keyword>
<dbReference type="CDD" id="cd00052">
    <property type="entry name" value="EH"/>
    <property type="match status" value="2"/>
</dbReference>
<dbReference type="Gene3D" id="1.10.238.10">
    <property type="entry name" value="EF-hand"/>
    <property type="match status" value="2"/>
</dbReference>
<comment type="similarity">
    <text evidence="4">Belongs to the PAN1 family.</text>
</comment>
<keyword evidence="9" id="KW-0472">Membrane</keyword>
<gene>
    <name evidence="14" type="ORF">BJ085DRAFT_38196</name>
</gene>
<feature type="compositionally biased region" description="Polar residues" evidence="11">
    <location>
        <begin position="916"/>
        <end position="929"/>
    </location>
</feature>
<feature type="region of interest" description="Disordered" evidence="11">
    <location>
        <begin position="1041"/>
        <end position="1071"/>
    </location>
</feature>
<feature type="region of interest" description="Disordered" evidence="11">
    <location>
        <begin position="647"/>
        <end position="678"/>
    </location>
</feature>
<dbReference type="InterPro" id="IPR011992">
    <property type="entry name" value="EF-hand-dom_pair"/>
</dbReference>
<feature type="compositionally biased region" description="Basic and acidic residues" evidence="11">
    <location>
        <begin position="738"/>
        <end position="757"/>
    </location>
</feature>
<name>A0A4P9ZVS4_9FUNG</name>
<feature type="compositionally biased region" description="Polar residues" evidence="11">
    <location>
        <begin position="507"/>
        <end position="522"/>
    </location>
</feature>
<accession>A0A4P9ZVS4</accession>
<dbReference type="AlphaFoldDB" id="A0A4P9ZVS4"/>
<evidence type="ECO:0000313" key="15">
    <source>
        <dbReference type="Proteomes" id="UP000268162"/>
    </source>
</evidence>
<dbReference type="PROSITE" id="PS50031">
    <property type="entry name" value="EH"/>
    <property type="match status" value="2"/>
</dbReference>
<feature type="region of interest" description="Disordered" evidence="11">
    <location>
        <begin position="498"/>
        <end position="522"/>
    </location>
</feature>
<keyword evidence="7" id="KW-0677">Repeat</keyword>
<dbReference type="EMBL" id="ML002459">
    <property type="protein sequence ID" value="RKP37693.1"/>
    <property type="molecule type" value="Genomic_DNA"/>
</dbReference>
<keyword evidence="8" id="KW-0175">Coiled coil</keyword>
<dbReference type="Pfam" id="PF12763">
    <property type="entry name" value="EH"/>
    <property type="match status" value="2"/>
</dbReference>
<evidence type="ECO:0000256" key="3">
    <source>
        <dbReference type="ARBA" id="ARBA00004413"/>
    </source>
</evidence>
<dbReference type="PROSITE" id="PS50222">
    <property type="entry name" value="EF_HAND_2"/>
    <property type="match status" value="2"/>
</dbReference>
<dbReference type="GO" id="GO:0005768">
    <property type="term" value="C:endosome"/>
    <property type="evidence" value="ECO:0007669"/>
    <property type="project" value="UniProtKB-SubCell"/>
</dbReference>
<dbReference type="GO" id="GO:0005509">
    <property type="term" value="F:calcium ion binding"/>
    <property type="evidence" value="ECO:0007669"/>
    <property type="project" value="InterPro"/>
</dbReference>
<feature type="compositionally biased region" description="Polar residues" evidence="11">
    <location>
        <begin position="828"/>
        <end position="845"/>
    </location>
</feature>
<dbReference type="InterPro" id="IPR002048">
    <property type="entry name" value="EF_hand_dom"/>
</dbReference>
<evidence type="ECO:0008006" key="16">
    <source>
        <dbReference type="Google" id="ProtNLM"/>
    </source>
</evidence>
<feature type="compositionally biased region" description="Polar residues" evidence="11">
    <location>
        <begin position="539"/>
        <end position="557"/>
    </location>
</feature>
<feature type="region of interest" description="Disordered" evidence="11">
    <location>
        <begin position="816"/>
        <end position="960"/>
    </location>
</feature>
<dbReference type="GO" id="GO:0030479">
    <property type="term" value="C:actin cortical patch"/>
    <property type="evidence" value="ECO:0007669"/>
    <property type="project" value="UniProtKB-SubCell"/>
</dbReference>
<dbReference type="GO" id="GO:0016197">
    <property type="term" value="P:endosomal transport"/>
    <property type="evidence" value="ECO:0007669"/>
    <property type="project" value="TreeGrafter"/>
</dbReference>
<dbReference type="PANTHER" id="PTHR11216">
    <property type="entry name" value="EH DOMAIN"/>
    <property type="match status" value="1"/>
</dbReference>
<feature type="domain" description="EF-hand" evidence="13">
    <location>
        <begin position="48"/>
        <end position="83"/>
    </location>
</feature>
<evidence type="ECO:0000256" key="5">
    <source>
        <dbReference type="ARBA" id="ARBA00022490"/>
    </source>
</evidence>
<dbReference type="GO" id="GO:0006897">
    <property type="term" value="P:endocytosis"/>
    <property type="evidence" value="ECO:0007669"/>
    <property type="project" value="TreeGrafter"/>
</dbReference>
<evidence type="ECO:0000256" key="2">
    <source>
        <dbReference type="ARBA" id="ARBA00004134"/>
    </source>
</evidence>
<feature type="compositionally biased region" description="Polar residues" evidence="11">
    <location>
        <begin position="652"/>
        <end position="678"/>
    </location>
</feature>
<feature type="compositionally biased region" description="Pro residues" evidence="11">
    <location>
        <begin position="703"/>
        <end position="712"/>
    </location>
</feature>
<proteinExistence type="inferred from homology"/>